<name>A0A059B7Y9_EUCGR</name>
<dbReference type="OMA" id="EICIDTN"/>
<sequence>MKSKWVFRRLSSHLSPRTSLPPPLKAQNFRGAPSQASALVLDHVRVSHLLSTCGREGRFHLGSSLHASIIKNPELHDLGNEDLFGNCLVVWNSLLSMYAKCGDMRGVAKLFDEMPVKDTISRNTLLSGFLRNGEFEMGFGMFKRIWEGGVRGVDKATVTTILSGCDSRELSHVVELMHGIVFRGGFEREIPIGNALITSYFKCGGNGWGMQVFNEMLKRNVISWTAVISGLQQNGFYEDSLKLFMSMRSGSLNPNTLTYLSSIMACAGLQATNLGRQLHSIAWKLGIQSDLLVESALMDMYAKCGSLEDALDLFESAETIDEVSMTVILLGFAKNGFEEEAIQVFLQMVKAGLEIDSNVVSAVLGVFGADTSLGLGKQIHSLIIKRSLFHIPFVGNGLMNMYAKCGDIVESIKVWLWSLRLYEEMYMEVVKPTDVTLHSLLHACSHMGLVKKRMKFFDSVERAYGINPRTEHYARVVDMLGLAGRLMERIGN</sequence>
<dbReference type="Gene3D" id="1.25.40.10">
    <property type="entry name" value="Tetratricopeptide repeat domain"/>
    <property type="match status" value="4"/>
</dbReference>
<accession>A0A059B7Y9</accession>
<feature type="repeat" description="PPR" evidence="2">
    <location>
        <begin position="220"/>
        <end position="254"/>
    </location>
</feature>
<dbReference type="PROSITE" id="PS51375">
    <property type="entry name" value="PPR"/>
    <property type="match status" value="3"/>
</dbReference>
<evidence type="ECO:0008006" key="4">
    <source>
        <dbReference type="Google" id="ProtNLM"/>
    </source>
</evidence>
<proteinExistence type="predicted"/>
<gene>
    <name evidence="3" type="ORF">EUGRSUZ_H04489</name>
</gene>
<dbReference type="EMBL" id="KK198760">
    <property type="protein sequence ID" value="KCW61780.1"/>
    <property type="molecule type" value="Genomic_DNA"/>
</dbReference>
<dbReference type="GO" id="GO:0009451">
    <property type="term" value="P:RNA modification"/>
    <property type="evidence" value="ECO:0000318"/>
    <property type="project" value="GO_Central"/>
</dbReference>
<dbReference type="eggNOG" id="KOG4197">
    <property type="taxonomic scope" value="Eukaryota"/>
</dbReference>
<dbReference type="InterPro" id="IPR002885">
    <property type="entry name" value="PPR_rpt"/>
</dbReference>
<keyword evidence="1" id="KW-0677">Repeat</keyword>
<evidence type="ECO:0000313" key="3">
    <source>
        <dbReference type="EMBL" id="KCW61780.1"/>
    </source>
</evidence>
<dbReference type="Gramene" id="KCW61780">
    <property type="protein sequence ID" value="KCW61780"/>
    <property type="gene ID" value="EUGRSUZ_H04489"/>
</dbReference>
<dbReference type="InParanoid" id="A0A059B7Y9"/>
<feature type="repeat" description="PPR" evidence="2">
    <location>
        <begin position="321"/>
        <end position="355"/>
    </location>
</feature>
<organism evidence="3">
    <name type="scientific">Eucalyptus grandis</name>
    <name type="common">Flooded gum</name>
    <dbReference type="NCBI Taxonomy" id="71139"/>
    <lineage>
        <taxon>Eukaryota</taxon>
        <taxon>Viridiplantae</taxon>
        <taxon>Streptophyta</taxon>
        <taxon>Embryophyta</taxon>
        <taxon>Tracheophyta</taxon>
        <taxon>Spermatophyta</taxon>
        <taxon>Magnoliopsida</taxon>
        <taxon>eudicotyledons</taxon>
        <taxon>Gunneridae</taxon>
        <taxon>Pentapetalae</taxon>
        <taxon>rosids</taxon>
        <taxon>malvids</taxon>
        <taxon>Myrtales</taxon>
        <taxon>Myrtaceae</taxon>
        <taxon>Myrtoideae</taxon>
        <taxon>Eucalypteae</taxon>
        <taxon>Eucalyptus</taxon>
    </lineage>
</organism>
<dbReference type="Pfam" id="PF01535">
    <property type="entry name" value="PPR"/>
    <property type="match status" value="6"/>
</dbReference>
<dbReference type="NCBIfam" id="TIGR00756">
    <property type="entry name" value="PPR"/>
    <property type="match status" value="4"/>
</dbReference>
<reference evidence="3" key="1">
    <citation type="submission" date="2013-07" db="EMBL/GenBank/DDBJ databases">
        <title>The genome of Eucalyptus grandis.</title>
        <authorList>
            <person name="Schmutz J."/>
            <person name="Hayes R."/>
            <person name="Myburg A."/>
            <person name="Tuskan G."/>
            <person name="Grattapaglia D."/>
            <person name="Rokhsar D.S."/>
        </authorList>
    </citation>
    <scope>NUCLEOTIDE SEQUENCE</scope>
    <source>
        <tissue evidence="3">Leaf extractions</tissue>
    </source>
</reference>
<evidence type="ECO:0000256" key="2">
    <source>
        <dbReference type="PROSITE-ProRule" id="PRU00708"/>
    </source>
</evidence>
<dbReference type="GO" id="GO:0003723">
    <property type="term" value="F:RNA binding"/>
    <property type="evidence" value="ECO:0000318"/>
    <property type="project" value="GO_Central"/>
</dbReference>
<protein>
    <recommendedName>
        <fullName evidence="4">Pentacotripeptide-repeat region of PRORP domain-containing protein</fullName>
    </recommendedName>
</protein>
<dbReference type="AlphaFoldDB" id="A0A059B7Y9"/>
<dbReference type="FunCoup" id="A0A059B7Y9">
    <property type="interactions" value="449"/>
</dbReference>
<dbReference type="FunFam" id="1.25.40.10:FF:000196">
    <property type="entry name" value="Pentatricopeptide repeat-containing protein At4g14850"/>
    <property type="match status" value="1"/>
</dbReference>
<dbReference type="PANTHER" id="PTHR47926">
    <property type="entry name" value="PENTATRICOPEPTIDE REPEAT-CONTAINING PROTEIN"/>
    <property type="match status" value="1"/>
</dbReference>
<feature type="repeat" description="PPR" evidence="2">
    <location>
        <begin position="87"/>
        <end position="121"/>
    </location>
</feature>
<evidence type="ECO:0000256" key="1">
    <source>
        <dbReference type="ARBA" id="ARBA00022737"/>
    </source>
</evidence>
<dbReference type="InterPro" id="IPR011990">
    <property type="entry name" value="TPR-like_helical_dom_sf"/>
</dbReference>
<dbReference type="InterPro" id="IPR046960">
    <property type="entry name" value="PPR_At4g14850-like_plant"/>
</dbReference>